<protein>
    <submittedName>
        <fullName evidence="11">Cytochrome-c peroxidase</fullName>
    </submittedName>
</protein>
<reference evidence="11 12" key="1">
    <citation type="submission" date="2019-09" db="EMBL/GenBank/DDBJ databases">
        <title>Genome sequence and assembly of Taibaiella sp.</title>
        <authorList>
            <person name="Chhetri G."/>
        </authorList>
    </citation>
    <scope>NUCLEOTIDE SEQUENCE [LARGE SCALE GENOMIC DNA]</scope>
    <source>
        <strain evidence="11 12">KVB11</strain>
    </source>
</reference>
<keyword evidence="5" id="KW-0574">Periplasm</keyword>
<dbReference type="PANTHER" id="PTHR30600:SF10">
    <property type="entry name" value="BLL6722 PROTEIN"/>
    <property type="match status" value="1"/>
</dbReference>
<accession>A0A5M6CBN0</accession>
<keyword evidence="7 9" id="KW-0408">Iron</keyword>
<evidence type="ECO:0000256" key="1">
    <source>
        <dbReference type="ARBA" id="ARBA00004418"/>
    </source>
</evidence>
<keyword evidence="6" id="KW-0560">Oxidoreductase</keyword>
<feature type="binding site" description="axial binding residue" evidence="9">
    <location>
        <position position="232"/>
    </location>
    <ligand>
        <name>heme c</name>
        <dbReference type="ChEBI" id="CHEBI:61717"/>
        <label>2</label>
    </ligand>
    <ligandPart>
        <name>Fe</name>
        <dbReference type="ChEBI" id="CHEBI:18248"/>
    </ligandPart>
</feature>
<comment type="caution">
    <text evidence="11">The sequence shown here is derived from an EMBL/GenBank/DDBJ whole genome shotgun (WGS) entry which is preliminary data.</text>
</comment>
<feature type="domain" description="Cytochrome c" evidence="10">
    <location>
        <begin position="213"/>
        <end position="338"/>
    </location>
</feature>
<dbReference type="InterPro" id="IPR004852">
    <property type="entry name" value="Di-haem_cyt_c_peroxidsae"/>
</dbReference>
<evidence type="ECO:0000256" key="5">
    <source>
        <dbReference type="ARBA" id="ARBA00022764"/>
    </source>
</evidence>
<feature type="binding site" description="covalent" evidence="8">
    <location>
        <position position="82"/>
    </location>
    <ligand>
        <name>heme c</name>
        <dbReference type="ChEBI" id="CHEBI:61717"/>
        <label>1</label>
    </ligand>
</feature>
<keyword evidence="3 9" id="KW-0479">Metal-binding</keyword>
<proteinExistence type="predicted"/>
<keyword evidence="12" id="KW-1185">Reference proteome</keyword>
<dbReference type="SUPFAM" id="SSF46626">
    <property type="entry name" value="Cytochrome c"/>
    <property type="match status" value="2"/>
</dbReference>
<comment type="subcellular location">
    <subcellularLocation>
        <location evidence="1">Periplasm</location>
    </subcellularLocation>
</comment>
<organism evidence="11 12">
    <name type="scientific">Taibaiella lutea</name>
    <dbReference type="NCBI Taxonomy" id="2608001"/>
    <lineage>
        <taxon>Bacteria</taxon>
        <taxon>Pseudomonadati</taxon>
        <taxon>Bacteroidota</taxon>
        <taxon>Chitinophagia</taxon>
        <taxon>Chitinophagales</taxon>
        <taxon>Chitinophagaceae</taxon>
        <taxon>Taibaiella</taxon>
    </lineage>
</organism>
<dbReference type="GO" id="GO:0042597">
    <property type="term" value="C:periplasmic space"/>
    <property type="evidence" value="ECO:0007669"/>
    <property type="project" value="UniProtKB-SubCell"/>
</dbReference>
<dbReference type="InterPro" id="IPR051395">
    <property type="entry name" value="Cytochrome_c_Peroxidase/MauG"/>
</dbReference>
<dbReference type="GO" id="GO:0020037">
    <property type="term" value="F:heme binding"/>
    <property type="evidence" value="ECO:0007669"/>
    <property type="project" value="InterPro"/>
</dbReference>
<dbReference type="AlphaFoldDB" id="A0A5M6CBN0"/>
<dbReference type="GO" id="GO:0009055">
    <property type="term" value="F:electron transfer activity"/>
    <property type="evidence" value="ECO:0007669"/>
    <property type="project" value="InterPro"/>
</dbReference>
<dbReference type="Pfam" id="PF03150">
    <property type="entry name" value="CCP_MauG"/>
    <property type="match status" value="1"/>
</dbReference>
<evidence type="ECO:0000256" key="4">
    <source>
        <dbReference type="ARBA" id="ARBA00022729"/>
    </source>
</evidence>
<dbReference type="PANTHER" id="PTHR30600">
    <property type="entry name" value="CYTOCHROME C PEROXIDASE-RELATED"/>
    <property type="match status" value="1"/>
</dbReference>
<dbReference type="GO" id="GO:0004130">
    <property type="term" value="F:cytochrome-c peroxidase activity"/>
    <property type="evidence" value="ECO:0007669"/>
    <property type="project" value="TreeGrafter"/>
</dbReference>
<dbReference type="RefSeq" id="WP_150034118.1">
    <property type="nucleotide sequence ID" value="NZ_VWSH01000004.1"/>
</dbReference>
<dbReference type="EMBL" id="VWSH01000004">
    <property type="protein sequence ID" value="KAA5532608.1"/>
    <property type="molecule type" value="Genomic_DNA"/>
</dbReference>
<feature type="binding site" description="covalent" evidence="8">
    <location>
        <position position="231"/>
    </location>
    <ligand>
        <name>heme c</name>
        <dbReference type="ChEBI" id="CHEBI:61717"/>
        <label>2</label>
    </ligand>
</feature>
<evidence type="ECO:0000256" key="6">
    <source>
        <dbReference type="ARBA" id="ARBA00023002"/>
    </source>
</evidence>
<evidence type="ECO:0000256" key="8">
    <source>
        <dbReference type="PIRSR" id="PIRSR000294-1"/>
    </source>
</evidence>
<keyword evidence="2 8" id="KW-0349">Heme</keyword>
<evidence type="ECO:0000259" key="10">
    <source>
        <dbReference type="PROSITE" id="PS51007"/>
    </source>
</evidence>
<dbReference type="InterPro" id="IPR026259">
    <property type="entry name" value="MauG/Cytc_peroxidase"/>
</dbReference>
<dbReference type="GO" id="GO:0046872">
    <property type="term" value="F:metal ion binding"/>
    <property type="evidence" value="ECO:0007669"/>
    <property type="project" value="UniProtKB-KW"/>
</dbReference>
<dbReference type="InterPro" id="IPR009056">
    <property type="entry name" value="Cyt_c-like_dom"/>
</dbReference>
<gene>
    <name evidence="11" type="ORF">F0919_17655</name>
</gene>
<evidence type="ECO:0000256" key="3">
    <source>
        <dbReference type="ARBA" id="ARBA00022723"/>
    </source>
</evidence>
<feature type="binding site" description="covalent" evidence="8">
    <location>
        <position position="85"/>
    </location>
    <ligand>
        <name>heme c</name>
        <dbReference type="ChEBI" id="CHEBI:61717"/>
        <label>1</label>
    </ligand>
</feature>
<feature type="binding site" description="axial binding residue" evidence="9">
    <location>
        <position position="86"/>
    </location>
    <ligand>
        <name>heme c</name>
        <dbReference type="ChEBI" id="CHEBI:61717"/>
        <label>1</label>
    </ligand>
    <ligandPart>
        <name>Fe</name>
        <dbReference type="ChEBI" id="CHEBI:18248"/>
    </ligandPart>
</feature>
<comment type="cofactor">
    <cofactor evidence="8">
        <name>heme</name>
        <dbReference type="ChEBI" id="CHEBI:30413"/>
    </cofactor>
    <text evidence="8">Binds 2 heme groups.</text>
</comment>
<sequence>MNKVKVIGTLICLLFVASLTGKNNKKKVAALTPYTLPLPSFVGDYFDKMPLDPDNPLTVEGIALGRKLFYEKKLSGNNTISCGSCHKQQFAFADNKALSLGMGDSVGIISTMPLFNLGWARKYFWNGRASSLIEQAHDPVINRIEMAATWGQVLSKLQQDPKYPAMFKKVFGTDTINSGMVLKAITQFELTLLSFNTRFDKYYFEGQADALTPKEERGLDIFFGFGSCNHCHSDVLLTDNYFRNNGLDTLPFPGLYNTTGKETDRGRMKVPSLRNIALTAPYMHDGRYKTLSEVIDFYSEGIHPESPNLDEHIIPLKRGLRLTKEQKEDLVAFLNTLTDSSFIKNKAFSDPNVK</sequence>
<evidence type="ECO:0000256" key="9">
    <source>
        <dbReference type="PIRSR" id="PIRSR000294-2"/>
    </source>
</evidence>
<evidence type="ECO:0000313" key="11">
    <source>
        <dbReference type="EMBL" id="KAA5532608.1"/>
    </source>
</evidence>
<comment type="PTM">
    <text evidence="8">Binds 2 heme groups per subunit.</text>
</comment>
<name>A0A5M6CBN0_9BACT</name>
<dbReference type="PROSITE" id="PS51007">
    <property type="entry name" value="CYTC"/>
    <property type="match status" value="1"/>
</dbReference>
<keyword evidence="4" id="KW-0732">Signal</keyword>
<keyword evidence="11" id="KW-0575">Peroxidase</keyword>
<dbReference type="Gene3D" id="1.10.760.10">
    <property type="entry name" value="Cytochrome c-like domain"/>
    <property type="match status" value="2"/>
</dbReference>
<feature type="binding site" description="covalent" evidence="8">
    <location>
        <position position="228"/>
    </location>
    <ligand>
        <name>heme c</name>
        <dbReference type="ChEBI" id="CHEBI:61717"/>
        <label>2</label>
    </ligand>
</feature>
<evidence type="ECO:0000256" key="7">
    <source>
        <dbReference type="ARBA" id="ARBA00023004"/>
    </source>
</evidence>
<dbReference type="PIRSF" id="PIRSF000294">
    <property type="entry name" value="Cytochrome-c_peroxidase"/>
    <property type="match status" value="1"/>
</dbReference>
<evidence type="ECO:0000313" key="12">
    <source>
        <dbReference type="Proteomes" id="UP000323632"/>
    </source>
</evidence>
<evidence type="ECO:0000256" key="2">
    <source>
        <dbReference type="ARBA" id="ARBA00022617"/>
    </source>
</evidence>
<dbReference type="Proteomes" id="UP000323632">
    <property type="component" value="Unassembled WGS sequence"/>
</dbReference>
<dbReference type="InterPro" id="IPR036909">
    <property type="entry name" value="Cyt_c-like_dom_sf"/>
</dbReference>